<dbReference type="EMBL" id="JBBMFM010000002">
    <property type="protein sequence ID" value="MEQ2423525.1"/>
    <property type="molecule type" value="Genomic_DNA"/>
</dbReference>
<accession>A0ABV1D0J3</accession>
<dbReference type="Gene3D" id="1.10.443.10">
    <property type="entry name" value="Intergrase catalytic core"/>
    <property type="match status" value="1"/>
</dbReference>
<dbReference type="Pfam" id="PF00589">
    <property type="entry name" value="Phage_integrase"/>
    <property type="match status" value="1"/>
</dbReference>
<evidence type="ECO:0000313" key="10">
    <source>
        <dbReference type="Proteomes" id="UP001454086"/>
    </source>
</evidence>
<dbReference type="Proteomes" id="UP001454086">
    <property type="component" value="Unassembled WGS sequence"/>
</dbReference>
<evidence type="ECO:0000313" key="9">
    <source>
        <dbReference type="EMBL" id="MEQ2423525.1"/>
    </source>
</evidence>
<dbReference type="Gene3D" id="1.10.150.130">
    <property type="match status" value="1"/>
</dbReference>
<dbReference type="InterPro" id="IPR050090">
    <property type="entry name" value="Tyrosine_recombinase_XerCD"/>
</dbReference>
<sequence>MTEGCINEFQSYLRNEEKAEATISKYLHDVKEMLVFIEEMDLNKESLIEYRKYLSSQYKPQTVNGKLSAINAFLKFKDLLELKVKFLKVQKRVYVDEKRELTEQDFKRLIAAADRNGNKQLYYLMMVLYGTGIRISELPFVTVEAIETGRAEISMKGKYRVIIFPKNLVRLLKEYTKVSNIRQGCIFRTRSGRNLDRSNIYHSMKRLCRDAQVQPSKVFPHNFRHLFAKCFYSIEKNLSHLADILGHSSIETTRIYVAASIKQYEKIMDKMRIEVDKQKPQNNYSVVPPSKERPQNNYSVVLSSYTI</sequence>
<dbReference type="PANTHER" id="PTHR30349:SF89">
    <property type="entry name" value="INTEGRASE_RECOMBINASE"/>
    <property type="match status" value="1"/>
</dbReference>
<comment type="caution">
    <text evidence="9">The sequence shown here is derived from an EMBL/GenBank/DDBJ whole genome shotgun (WGS) entry which is preliminary data.</text>
</comment>
<dbReference type="InterPro" id="IPR004107">
    <property type="entry name" value="Integrase_SAM-like_N"/>
</dbReference>
<evidence type="ECO:0000259" key="7">
    <source>
        <dbReference type="PROSITE" id="PS51898"/>
    </source>
</evidence>
<organism evidence="9 10">
    <name type="scientific">Enterocloster hominis</name>
    <name type="common">ex Hitch et al. 2024</name>
    <dbReference type="NCBI Taxonomy" id="1917870"/>
    <lineage>
        <taxon>Bacteria</taxon>
        <taxon>Bacillati</taxon>
        <taxon>Bacillota</taxon>
        <taxon>Clostridia</taxon>
        <taxon>Lachnospirales</taxon>
        <taxon>Lachnospiraceae</taxon>
        <taxon>Enterocloster</taxon>
    </lineage>
</organism>
<dbReference type="InterPro" id="IPR044068">
    <property type="entry name" value="CB"/>
</dbReference>
<keyword evidence="10" id="KW-1185">Reference proteome</keyword>
<reference evidence="9 10" key="1">
    <citation type="submission" date="2024-03" db="EMBL/GenBank/DDBJ databases">
        <title>Human intestinal bacterial collection.</title>
        <authorList>
            <person name="Pauvert C."/>
            <person name="Hitch T.C.A."/>
            <person name="Clavel T."/>
        </authorList>
    </citation>
    <scope>NUCLEOTIDE SEQUENCE [LARGE SCALE GENOMIC DNA]</scope>
    <source>
        <strain evidence="9 10">CLA-SR-H021</strain>
    </source>
</reference>
<evidence type="ECO:0000256" key="4">
    <source>
        <dbReference type="ARBA" id="ARBA00023125"/>
    </source>
</evidence>
<comment type="similarity">
    <text evidence="2">Belongs to the 'phage' integrase family.</text>
</comment>
<evidence type="ECO:0000256" key="5">
    <source>
        <dbReference type="ARBA" id="ARBA00023172"/>
    </source>
</evidence>
<gene>
    <name evidence="9" type="ORF">WMQ36_00935</name>
</gene>
<evidence type="ECO:0000256" key="6">
    <source>
        <dbReference type="PROSITE-ProRule" id="PRU01248"/>
    </source>
</evidence>
<proteinExistence type="inferred from homology"/>
<dbReference type="InterPro" id="IPR010998">
    <property type="entry name" value="Integrase_recombinase_N"/>
</dbReference>
<keyword evidence="4 6" id="KW-0238">DNA-binding</keyword>
<feature type="domain" description="Tyr recombinase" evidence="7">
    <location>
        <begin position="96"/>
        <end position="269"/>
    </location>
</feature>
<dbReference type="PROSITE" id="PS51898">
    <property type="entry name" value="TYR_RECOMBINASE"/>
    <property type="match status" value="1"/>
</dbReference>
<dbReference type="SUPFAM" id="SSF56349">
    <property type="entry name" value="DNA breaking-rejoining enzymes"/>
    <property type="match status" value="1"/>
</dbReference>
<evidence type="ECO:0000256" key="3">
    <source>
        <dbReference type="ARBA" id="ARBA00022908"/>
    </source>
</evidence>
<evidence type="ECO:0000259" key="8">
    <source>
        <dbReference type="PROSITE" id="PS51900"/>
    </source>
</evidence>
<dbReference type="PROSITE" id="PS51900">
    <property type="entry name" value="CB"/>
    <property type="match status" value="1"/>
</dbReference>
<name>A0ABV1D0J3_9FIRM</name>
<dbReference type="InterPro" id="IPR013762">
    <property type="entry name" value="Integrase-like_cat_sf"/>
</dbReference>
<dbReference type="InterPro" id="IPR011010">
    <property type="entry name" value="DNA_brk_join_enz"/>
</dbReference>
<keyword evidence="3" id="KW-0229">DNA integration</keyword>
<dbReference type="RefSeq" id="WP_349117612.1">
    <property type="nucleotide sequence ID" value="NZ_JBBMFM010000002.1"/>
</dbReference>
<dbReference type="InterPro" id="IPR002104">
    <property type="entry name" value="Integrase_catalytic"/>
</dbReference>
<protein>
    <submittedName>
        <fullName evidence="9">Tyrosine-type recombinase/integrase</fullName>
    </submittedName>
</protein>
<evidence type="ECO:0000256" key="2">
    <source>
        <dbReference type="ARBA" id="ARBA00008857"/>
    </source>
</evidence>
<feature type="domain" description="Core-binding (CB)" evidence="8">
    <location>
        <begin position="1"/>
        <end position="78"/>
    </location>
</feature>
<dbReference type="PANTHER" id="PTHR30349">
    <property type="entry name" value="PHAGE INTEGRASE-RELATED"/>
    <property type="match status" value="1"/>
</dbReference>
<comment type="function">
    <text evidence="1">Site-specific tyrosine recombinase, which acts by catalyzing the cutting and rejoining of the recombining DNA molecules.</text>
</comment>
<keyword evidence="5" id="KW-0233">DNA recombination</keyword>
<evidence type="ECO:0000256" key="1">
    <source>
        <dbReference type="ARBA" id="ARBA00003283"/>
    </source>
</evidence>
<dbReference type="Pfam" id="PF02899">
    <property type="entry name" value="Phage_int_SAM_1"/>
    <property type="match status" value="1"/>
</dbReference>